<keyword evidence="2" id="KW-1185">Reference proteome</keyword>
<accession>A0AA35ZVE4</accession>
<gene>
    <name evidence="1" type="ORF">LSALG_LOCUS37156</name>
</gene>
<sequence>MSGEMEDDLDLSNFIPPMNKRNMEGITYGGVTRKNQNEADTSVDSFNNFVDDDLDVNIPNVDVKTRSNEGVPWKKRFHALGMRFTNPKQLKHMLCNYDIVNGYQLCYKKW</sequence>
<evidence type="ECO:0000313" key="1">
    <source>
        <dbReference type="EMBL" id="CAI9298387.1"/>
    </source>
</evidence>
<dbReference type="AlphaFoldDB" id="A0AA35ZVE4"/>
<reference evidence="1" key="1">
    <citation type="submission" date="2023-04" db="EMBL/GenBank/DDBJ databases">
        <authorList>
            <person name="Vijverberg K."/>
            <person name="Xiong W."/>
            <person name="Schranz E."/>
        </authorList>
    </citation>
    <scope>NUCLEOTIDE SEQUENCE</scope>
</reference>
<proteinExistence type="predicted"/>
<dbReference type="EMBL" id="OX465084">
    <property type="protein sequence ID" value="CAI9298387.1"/>
    <property type="molecule type" value="Genomic_DNA"/>
</dbReference>
<protein>
    <submittedName>
        <fullName evidence="1">Uncharacterized protein</fullName>
    </submittedName>
</protein>
<dbReference type="Proteomes" id="UP001177003">
    <property type="component" value="Chromosome 8"/>
</dbReference>
<evidence type="ECO:0000313" key="2">
    <source>
        <dbReference type="Proteomes" id="UP001177003"/>
    </source>
</evidence>
<name>A0AA35ZVE4_LACSI</name>
<organism evidence="1 2">
    <name type="scientific">Lactuca saligna</name>
    <name type="common">Willowleaf lettuce</name>
    <dbReference type="NCBI Taxonomy" id="75948"/>
    <lineage>
        <taxon>Eukaryota</taxon>
        <taxon>Viridiplantae</taxon>
        <taxon>Streptophyta</taxon>
        <taxon>Embryophyta</taxon>
        <taxon>Tracheophyta</taxon>
        <taxon>Spermatophyta</taxon>
        <taxon>Magnoliopsida</taxon>
        <taxon>eudicotyledons</taxon>
        <taxon>Gunneridae</taxon>
        <taxon>Pentapetalae</taxon>
        <taxon>asterids</taxon>
        <taxon>campanulids</taxon>
        <taxon>Asterales</taxon>
        <taxon>Asteraceae</taxon>
        <taxon>Cichorioideae</taxon>
        <taxon>Cichorieae</taxon>
        <taxon>Lactucinae</taxon>
        <taxon>Lactuca</taxon>
    </lineage>
</organism>